<feature type="signal peptide" evidence="5">
    <location>
        <begin position="1"/>
        <end position="19"/>
    </location>
</feature>
<organism evidence="7 8">
    <name type="scientific">Undibacterium squillarum</name>
    <dbReference type="NCBI Taxonomy" id="1131567"/>
    <lineage>
        <taxon>Bacteria</taxon>
        <taxon>Pseudomonadati</taxon>
        <taxon>Pseudomonadota</taxon>
        <taxon>Betaproteobacteria</taxon>
        <taxon>Burkholderiales</taxon>
        <taxon>Oxalobacteraceae</taxon>
        <taxon>Undibacterium</taxon>
    </lineage>
</organism>
<keyword evidence="5" id="KW-0732">Signal</keyword>
<comment type="subcellular location">
    <subcellularLocation>
        <location evidence="1">Membrane</location>
        <topology evidence="1">Single-pass membrane protein</topology>
    </subcellularLocation>
</comment>
<evidence type="ECO:0000313" key="8">
    <source>
        <dbReference type="Proteomes" id="UP000653343"/>
    </source>
</evidence>
<dbReference type="Proteomes" id="UP000653343">
    <property type="component" value="Unassembled WGS sequence"/>
</dbReference>
<keyword evidence="8" id="KW-1185">Reference proteome</keyword>
<evidence type="ECO:0000256" key="1">
    <source>
        <dbReference type="ARBA" id="ARBA00004167"/>
    </source>
</evidence>
<name>A0ABQ2XQR5_9BURK</name>
<keyword evidence="2" id="KW-0812">Transmembrane</keyword>
<evidence type="ECO:0000256" key="2">
    <source>
        <dbReference type="ARBA" id="ARBA00022692"/>
    </source>
</evidence>
<protein>
    <recommendedName>
        <fullName evidence="6">TonB C-terminal domain-containing protein</fullName>
    </recommendedName>
</protein>
<accession>A0ABQ2XQR5</accession>
<evidence type="ECO:0000256" key="4">
    <source>
        <dbReference type="ARBA" id="ARBA00023136"/>
    </source>
</evidence>
<evidence type="ECO:0000256" key="5">
    <source>
        <dbReference type="SAM" id="SignalP"/>
    </source>
</evidence>
<dbReference type="InterPro" id="IPR037682">
    <property type="entry name" value="TonB_C"/>
</dbReference>
<feature type="domain" description="TonB C-terminal" evidence="6">
    <location>
        <begin position="32"/>
        <end position="128"/>
    </location>
</feature>
<dbReference type="NCBIfam" id="TIGR01352">
    <property type="entry name" value="tonB_Cterm"/>
    <property type="match status" value="1"/>
</dbReference>
<comment type="caution">
    <text evidence="7">The sequence shown here is derived from an EMBL/GenBank/DDBJ whole genome shotgun (WGS) entry which is preliminary data.</text>
</comment>
<dbReference type="PROSITE" id="PS52015">
    <property type="entry name" value="TONB_CTD"/>
    <property type="match status" value="1"/>
</dbReference>
<dbReference type="SUPFAM" id="SSF74653">
    <property type="entry name" value="TolA/TonB C-terminal domain"/>
    <property type="match status" value="1"/>
</dbReference>
<reference evidence="8" key="1">
    <citation type="journal article" date="2019" name="Int. J. Syst. Evol. Microbiol.">
        <title>The Global Catalogue of Microorganisms (GCM) 10K type strain sequencing project: providing services to taxonomists for standard genome sequencing and annotation.</title>
        <authorList>
            <consortium name="The Broad Institute Genomics Platform"/>
            <consortium name="The Broad Institute Genome Sequencing Center for Infectious Disease"/>
            <person name="Wu L."/>
            <person name="Ma J."/>
        </authorList>
    </citation>
    <scope>NUCLEOTIDE SEQUENCE [LARGE SCALE GENOMIC DNA]</scope>
    <source>
        <strain evidence="8">KCTC 23917</strain>
    </source>
</reference>
<evidence type="ECO:0000256" key="3">
    <source>
        <dbReference type="ARBA" id="ARBA00022989"/>
    </source>
</evidence>
<evidence type="ECO:0000259" key="6">
    <source>
        <dbReference type="PROSITE" id="PS52015"/>
    </source>
</evidence>
<sequence length="213" mass="23412">MSKYLILLAALIAPVIAWSQEQTASVPTEPRPARAREIVVYPDDQEYPAELVKTGVQGTAFVLVAFNPDGTPVSTAVRTTSRSDQLDEIALSIVRKLSLQQTTDSGTPRYSSVLVPVKFSKDVVTDLGKKSCEDLNVDLAYFRSVFPEKKSEDLELFSIATGALFLIVKNEKRMPIVAGRKTVISKTIATCAAEPERKFFEVMLRAADEVSVK</sequence>
<proteinExistence type="predicted"/>
<keyword evidence="4" id="KW-0472">Membrane</keyword>
<keyword evidence="3" id="KW-1133">Transmembrane helix</keyword>
<gene>
    <name evidence="7" type="ORF">GCM10010946_00940</name>
</gene>
<dbReference type="Gene3D" id="3.30.1150.10">
    <property type="match status" value="1"/>
</dbReference>
<dbReference type="InterPro" id="IPR006260">
    <property type="entry name" value="TonB/TolA_C"/>
</dbReference>
<dbReference type="Pfam" id="PF03544">
    <property type="entry name" value="TonB_C"/>
    <property type="match status" value="1"/>
</dbReference>
<dbReference type="EMBL" id="BMYU01000001">
    <property type="protein sequence ID" value="GGX28048.1"/>
    <property type="molecule type" value="Genomic_DNA"/>
</dbReference>
<feature type="chain" id="PRO_5046575642" description="TonB C-terminal domain-containing protein" evidence="5">
    <location>
        <begin position="20"/>
        <end position="213"/>
    </location>
</feature>
<evidence type="ECO:0000313" key="7">
    <source>
        <dbReference type="EMBL" id="GGX28048.1"/>
    </source>
</evidence>